<organism evidence="2 3">
    <name type="scientific">Trichonephila clavipes</name>
    <name type="common">Golden silk orbweaver</name>
    <name type="synonym">Nephila clavipes</name>
    <dbReference type="NCBI Taxonomy" id="2585209"/>
    <lineage>
        <taxon>Eukaryota</taxon>
        <taxon>Metazoa</taxon>
        <taxon>Ecdysozoa</taxon>
        <taxon>Arthropoda</taxon>
        <taxon>Chelicerata</taxon>
        <taxon>Arachnida</taxon>
        <taxon>Araneae</taxon>
        <taxon>Araneomorphae</taxon>
        <taxon>Entelegynae</taxon>
        <taxon>Araneoidea</taxon>
        <taxon>Nephilidae</taxon>
        <taxon>Trichonephila</taxon>
    </lineage>
</organism>
<dbReference type="Proteomes" id="UP000887159">
    <property type="component" value="Unassembled WGS sequence"/>
</dbReference>
<sequence>MDRRSRSHPPQSTTSRENRQIVRMTVTDRSLTSRTVAQPIESVTHHSASACTTRHRLQQIRLSARRPLLGLPLNAEPKTSPPPMVR</sequence>
<evidence type="ECO:0000313" key="3">
    <source>
        <dbReference type="Proteomes" id="UP000887159"/>
    </source>
</evidence>
<evidence type="ECO:0000313" key="2">
    <source>
        <dbReference type="EMBL" id="GFX88916.1"/>
    </source>
</evidence>
<proteinExistence type="predicted"/>
<protein>
    <submittedName>
        <fullName evidence="2">Transposable element Tcb1 transposase</fullName>
    </submittedName>
</protein>
<dbReference type="EMBL" id="BMAU01021062">
    <property type="protein sequence ID" value="GFX88916.1"/>
    <property type="molecule type" value="Genomic_DNA"/>
</dbReference>
<feature type="region of interest" description="Disordered" evidence="1">
    <location>
        <begin position="1"/>
        <end position="21"/>
    </location>
</feature>
<dbReference type="AlphaFoldDB" id="A0A8X6R5S1"/>
<name>A0A8X6R5S1_TRICX</name>
<accession>A0A8X6R5S1</accession>
<comment type="caution">
    <text evidence="2">The sequence shown here is derived from an EMBL/GenBank/DDBJ whole genome shotgun (WGS) entry which is preliminary data.</text>
</comment>
<evidence type="ECO:0000256" key="1">
    <source>
        <dbReference type="SAM" id="MobiDB-lite"/>
    </source>
</evidence>
<gene>
    <name evidence="2" type="primary">NCL1_33132</name>
    <name evidence="2" type="ORF">TNCV_2576231</name>
</gene>
<reference evidence="2" key="1">
    <citation type="submission" date="2020-08" db="EMBL/GenBank/DDBJ databases">
        <title>Multicomponent nature underlies the extraordinary mechanical properties of spider dragline silk.</title>
        <authorList>
            <person name="Kono N."/>
            <person name="Nakamura H."/>
            <person name="Mori M."/>
            <person name="Yoshida Y."/>
            <person name="Ohtoshi R."/>
            <person name="Malay A.D."/>
            <person name="Moran D.A.P."/>
            <person name="Tomita M."/>
            <person name="Numata K."/>
            <person name="Arakawa K."/>
        </authorList>
    </citation>
    <scope>NUCLEOTIDE SEQUENCE</scope>
</reference>
<keyword evidence="3" id="KW-1185">Reference proteome</keyword>